<dbReference type="PANTHER" id="PTHR43694">
    <property type="entry name" value="RIBONUCLEASE J"/>
    <property type="match status" value="1"/>
</dbReference>
<evidence type="ECO:0000256" key="2">
    <source>
        <dbReference type="ARBA" id="ARBA00022722"/>
    </source>
</evidence>
<feature type="binding site" evidence="12">
    <location>
        <position position="139"/>
    </location>
    <ligand>
        <name>Zn(2+)</name>
        <dbReference type="ChEBI" id="CHEBI:29105"/>
        <label>1</label>
        <note>catalytic</note>
    </ligand>
</feature>
<feature type="active site" description="Proton acceptor" evidence="10">
    <location>
        <position position="366"/>
    </location>
</feature>
<feature type="binding site" evidence="11">
    <location>
        <begin position="230"/>
        <end position="232"/>
    </location>
    <ligand>
        <name>substrate</name>
    </ligand>
</feature>
<comment type="cofactor">
    <cofactor evidence="12">
        <name>Zn(2+)</name>
        <dbReference type="ChEBI" id="CHEBI:29105"/>
    </cofactor>
    <text evidence="12">Binds 2 Zn(2+) ions per subunit. It is not clear if Zn(2+) or Mg(2+) is physiologically important.</text>
</comment>
<keyword evidence="4 9" id="KW-0255">Endonuclease</keyword>
<evidence type="ECO:0000256" key="5">
    <source>
        <dbReference type="ARBA" id="ARBA00022801"/>
    </source>
</evidence>
<comment type="subcellular location">
    <subcellularLocation>
        <location evidence="9">Cytoplasm</location>
    </subcellularLocation>
</comment>
<feature type="binding site" evidence="12">
    <location>
        <position position="75"/>
    </location>
    <ligand>
        <name>Zn(2+)</name>
        <dbReference type="ChEBI" id="CHEBI:29105"/>
        <label>1</label>
        <note>catalytic</note>
    </ligand>
</feature>
<evidence type="ECO:0000259" key="13">
    <source>
        <dbReference type="SMART" id="SM00849"/>
    </source>
</evidence>
<keyword evidence="12" id="KW-0106">Calcium</keyword>
<dbReference type="GO" id="GO:0005737">
    <property type="term" value="C:cytoplasm"/>
    <property type="evidence" value="ECO:0007669"/>
    <property type="project" value="UniProtKB-SubCell"/>
</dbReference>
<dbReference type="GO" id="GO:0006364">
    <property type="term" value="P:rRNA processing"/>
    <property type="evidence" value="ECO:0007669"/>
    <property type="project" value="UniProtKB-UniRule"/>
</dbReference>
<evidence type="ECO:0000256" key="12">
    <source>
        <dbReference type="PIRSR" id="PIRSR004803-3"/>
    </source>
</evidence>
<reference evidence="14 15" key="2">
    <citation type="submission" date="2019-05" db="EMBL/GenBank/DDBJ databases">
        <authorList>
            <person name="Suflita J.M."/>
            <person name="Marks C.R."/>
        </authorList>
    </citation>
    <scope>NUCLEOTIDE SEQUENCE [LARGE SCALE GENOMIC DNA]</scope>
    <source>
        <strain evidence="14 15">ALDC</strain>
    </source>
</reference>
<feature type="binding site" evidence="12">
    <location>
        <position position="388"/>
    </location>
    <ligand>
        <name>Zn(2+)</name>
        <dbReference type="ChEBI" id="CHEBI:29105"/>
        <label>1</label>
        <note>catalytic</note>
    </ligand>
</feature>
<dbReference type="InterPro" id="IPR011108">
    <property type="entry name" value="RMMBL"/>
</dbReference>
<dbReference type="OrthoDB" id="9770211at2"/>
<dbReference type="Gene3D" id="3.60.15.10">
    <property type="entry name" value="Ribonuclease Z/Hydroxyacylglutathione hydrolase-like"/>
    <property type="match status" value="1"/>
</dbReference>
<feature type="binding site" evidence="12">
    <location>
        <position position="161"/>
    </location>
    <ligand>
        <name>Zn(2+)</name>
        <dbReference type="ChEBI" id="CHEBI:29105"/>
        <label>1</label>
        <note>catalytic</note>
    </ligand>
</feature>
<dbReference type="NCBIfam" id="TIGR00649">
    <property type="entry name" value="MG423"/>
    <property type="match status" value="1"/>
</dbReference>
<accession>A0A4P8L5J2</accession>
<feature type="binding site" evidence="9 11">
    <location>
        <begin position="362"/>
        <end position="366"/>
    </location>
    <ligand>
        <name>substrate</name>
    </ligand>
</feature>
<keyword evidence="2 9" id="KW-0540">Nuclease</keyword>
<dbReference type="HAMAP" id="MF_01491">
    <property type="entry name" value="RNase_J_bact"/>
    <property type="match status" value="1"/>
</dbReference>
<feature type="binding site" evidence="12">
    <location>
        <position position="441"/>
    </location>
    <ligand>
        <name>Ca(2+)</name>
        <dbReference type="ChEBI" id="CHEBI:29108"/>
    </ligand>
</feature>
<dbReference type="InterPro" id="IPR001279">
    <property type="entry name" value="Metallo-B-lactamas"/>
</dbReference>
<keyword evidence="6 12" id="KW-0862">Zinc</keyword>
<evidence type="ECO:0000256" key="1">
    <source>
        <dbReference type="ARBA" id="ARBA00022490"/>
    </source>
</evidence>
<dbReference type="Proteomes" id="UP000298602">
    <property type="component" value="Chromosome"/>
</dbReference>
<dbReference type="InterPro" id="IPR036866">
    <property type="entry name" value="RibonucZ/Hydroxyglut_hydro"/>
</dbReference>
<name>A0A4P8L5J2_9BACT</name>
<feature type="binding site" evidence="12">
    <location>
        <position position="76"/>
    </location>
    <ligand>
        <name>Zn(2+)</name>
        <dbReference type="ChEBI" id="CHEBI:29105"/>
        <label>1</label>
        <note>catalytic</note>
    </ligand>
</feature>
<feature type="binding site" evidence="12">
    <location>
        <position position="48"/>
    </location>
    <ligand>
        <name>Ca(2+)</name>
        <dbReference type="ChEBI" id="CHEBI:29108"/>
    </ligand>
</feature>
<keyword evidence="8 9" id="KW-0694">RNA-binding</keyword>
<comment type="function">
    <text evidence="9">An RNase that has 5'-3' exonuclease and possibly endonuclease activity. Involved in maturation of rRNA and in some organisms also mRNA maturation and/or decay.</text>
</comment>
<feature type="binding site" evidence="12">
    <location>
        <position position="71"/>
    </location>
    <ligand>
        <name>Zn(2+)</name>
        <dbReference type="ChEBI" id="CHEBI:29105"/>
        <label>1</label>
        <note>catalytic</note>
    </ligand>
</feature>
<comment type="cofactor">
    <cofactor evidence="12">
        <name>Ca(2+)</name>
        <dbReference type="ChEBI" id="CHEBI:29108"/>
    </cofactor>
    <text evidence="12">Binds 1 Ca(2+) cation per subunit. Seen in 1 crystal structure, it is not clear if it is physiologically important.</text>
</comment>
<dbReference type="EC" id="3.1.-.-" evidence="9"/>
<comment type="subunit">
    <text evidence="9">Homodimer, may be a subunit of the RNA degradosome.</text>
</comment>
<dbReference type="InterPro" id="IPR001587">
    <property type="entry name" value="RNase_J_CS"/>
</dbReference>
<evidence type="ECO:0000256" key="8">
    <source>
        <dbReference type="ARBA" id="ARBA00022884"/>
    </source>
</evidence>
<dbReference type="InterPro" id="IPR042173">
    <property type="entry name" value="RNase_J_2"/>
</dbReference>
<keyword evidence="1 9" id="KW-0963">Cytoplasm</keyword>
<dbReference type="GO" id="GO:0004521">
    <property type="term" value="F:RNA endonuclease activity"/>
    <property type="evidence" value="ECO:0007669"/>
    <property type="project" value="UniProtKB-UniRule"/>
</dbReference>
<dbReference type="AlphaFoldDB" id="A0A4P8L5J2"/>
<dbReference type="Gene3D" id="3.10.20.580">
    <property type="match status" value="1"/>
</dbReference>
<keyword evidence="7 9" id="KW-0269">Exonuclease</keyword>
<dbReference type="EMBL" id="CP040098">
    <property type="protein sequence ID" value="QCQ22345.1"/>
    <property type="molecule type" value="Genomic_DNA"/>
</dbReference>
<keyword evidence="15" id="KW-1185">Reference proteome</keyword>
<dbReference type="Pfam" id="PF22505">
    <property type="entry name" value="RNase_J_b_CASP"/>
    <property type="match status" value="1"/>
</dbReference>
<dbReference type="PROSITE" id="PS01292">
    <property type="entry name" value="UPF0036"/>
    <property type="match status" value="1"/>
</dbReference>
<dbReference type="PIRSF" id="PIRSF004803">
    <property type="entry name" value="RnjA"/>
    <property type="match status" value="1"/>
</dbReference>
<keyword evidence="5 9" id="KW-0378">Hydrolase</keyword>
<dbReference type="KEGG" id="dax:FDQ92_09345"/>
<evidence type="ECO:0000256" key="4">
    <source>
        <dbReference type="ARBA" id="ARBA00022759"/>
    </source>
</evidence>
<evidence type="ECO:0000313" key="15">
    <source>
        <dbReference type="Proteomes" id="UP000298602"/>
    </source>
</evidence>
<reference evidence="14 15" key="1">
    <citation type="submission" date="2019-05" db="EMBL/GenBank/DDBJ databases">
        <title>The Complete Genome Sequence of the n-alkane-degrading Desulfoglaeba alkanexedens ALDC reveals multiple alkylsuccinate synthase gene clusters.</title>
        <authorList>
            <person name="Callaghan A.V."/>
            <person name="Davidova I.A."/>
            <person name="Duncan K.E."/>
            <person name="Morris B."/>
            <person name="McInerney M.J."/>
        </authorList>
    </citation>
    <scope>NUCLEOTIDE SEQUENCE [LARGE SCALE GENOMIC DNA]</scope>
    <source>
        <strain evidence="14 15">ALDC</strain>
    </source>
</reference>
<evidence type="ECO:0000256" key="7">
    <source>
        <dbReference type="ARBA" id="ARBA00022839"/>
    </source>
</evidence>
<organism evidence="14 15">
    <name type="scientific">Desulfoglaeba alkanexedens ALDC</name>
    <dbReference type="NCBI Taxonomy" id="980445"/>
    <lineage>
        <taxon>Bacteria</taxon>
        <taxon>Pseudomonadati</taxon>
        <taxon>Thermodesulfobacteriota</taxon>
        <taxon>Syntrophobacteria</taxon>
        <taxon>Syntrophobacterales</taxon>
        <taxon>Syntrophobacteraceae</taxon>
        <taxon>Desulfoglaeba</taxon>
    </lineage>
</organism>
<dbReference type="InterPro" id="IPR004613">
    <property type="entry name" value="RNase_J"/>
</dbReference>
<feature type="active site" description="Proton donor" evidence="10">
    <location>
        <position position="193"/>
    </location>
</feature>
<dbReference type="InterPro" id="IPR030854">
    <property type="entry name" value="RNase_J_bac"/>
</dbReference>
<protein>
    <recommendedName>
        <fullName evidence="9">Ribonuclease J</fullName>
        <shortName evidence="9">RNase J</shortName>
        <ecNumber evidence="9">3.1.-.-</ecNumber>
    </recommendedName>
</protein>
<evidence type="ECO:0000256" key="3">
    <source>
        <dbReference type="ARBA" id="ARBA00022723"/>
    </source>
</evidence>
<dbReference type="GO" id="GO:0004534">
    <property type="term" value="F:5'-3' RNA exonuclease activity"/>
    <property type="evidence" value="ECO:0007669"/>
    <property type="project" value="UniProtKB-UniRule"/>
</dbReference>
<dbReference type="GO" id="GO:0008270">
    <property type="term" value="F:zinc ion binding"/>
    <property type="evidence" value="ECO:0007669"/>
    <property type="project" value="InterPro"/>
</dbReference>
<evidence type="ECO:0000256" key="6">
    <source>
        <dbReference type="ARBA" id="ARBA00022833"/>
    </source>
</evidence>
<dbReference type="GO" id="GO:0003723">
    <property type="term" value="F:RNA binding"/>
    <property type="evidence" value="ECO:0007669"/>
    <property type="project" value="UniProtKB-UniRule"/>
</dbReference>
<dbReference type="Gene3D" id="3.40.50.10710">
    <property type="entry name" value="Metallo-hydrolase/oxidoreductase"/>
    <property type="match status" value="1"/>
</dbReference>
<proteinExistence type="inferred from homology"/>
<keyword evidence="3 12" id="KW-0479">Metal-binding</keyword>
<evidence type="ECO:0000313" key="14">
    <source>
        <dbReference type="EMBL" id="QCQ22345.1"/>
    </source>
</evidence>
<comment type="similarity">
    <text evidence="9">Belongs to the metallo-beta-lactamase superfamily. RNA-metabolizing metallo-beta-lactamase-like family. Bacterial RNase J subfamily.</text>
</comment>
<dbReference type="SUPFAM" id="SSF56281">
    <property type="entry name" value="Metallo-hydrolase/oxidoreductase"/>
    <property type="match status" value="1"/>
</dbReference>
<dbReference type="CDD" id="cd07714">
    <property type="entry name" value="RNaseJ_MBL-fold"/>
    <property type="match status" value="1"/>
</dbReference>
<dbReference type="InterPro" id="IPR055132">
    <property type="entry name" value="RNase_J_b_CASP"/>
</dbReference>
<feature type="binding site" evidence="12">
    <location>
        <position position="46"/>
    </location>
    <ligand>
        <name>Ca(2+)</name>
        <dbReference type="ChEBI" id="CHEBI:29108"/>
    </ligand>
</feature>
<dbReference type="SMART" id="SM00849">
    <property type="entry name" value="Lactamase_B"/>
    <property type="match status" value="1"/>
</dbReference>
<feature type="binding site" evidence="12">
    <location>
        <position position="73"/>
    </location>
    <ligand>
        <name>Zn(2+)</name>
        <dbReference type="ChEBI" id="CHEBI:29105"/>
        <label>1</label>
        <note>catalytic</note>
    </ligand>
</feature>
<dbReference type="Pfam" id="PF17770">
    <property type="entry name" value="RNase_J_C"/>
    <property type="match status" value="1"/>
</dbReference>
<sequence>MNSPHLKIIPLGGLGEIGLNMMVVEYGETLIIVDAGLMFPEEDMLGIDIVIPDFTYLRENRDRIQALIVTHGHEDHIGAIPFFLREFQVPVYATPLTLALISEKLREHNLLQWSRLVRVLPRETIRIEPFEIEFIQVCHSIPDGVGLAIRTPAGVLVHSGDFKIDNTPIDGRRCDLARFAAYGEEGVLALLSDSTNVEREGYTLSEREIGRTLREIFRECPGRIVVAVFASNIHRIQQVVDIAREFDRKVFLNGKSMVANIRIARELGYIDFDPDEEIFLPDIQKLPDSQVLMLTTGTQGEPFSALTRMAFNVHRKLKVQPGDTIILSSKFIPGNERAIHNIINNLYRQGAEVIHEQVKDIHVSGHAYREELKLLINLVKPKYFIPIHGEFRHLVKHRQLAAATGIPPERCVVAENGNIIHFMPEGTVVEKGVEAGRVFVDGKGVGDVGDLVLRDRRHLSEDGMVIASLVLSKETLEILNGPDLISRGFILEETKPEILDGAKCVVLEVLDRFISDSAVWDCADFQMEIRRELKRFFQRVLERRPFIYPIVVEI</sequence>
<dbReference type="RefSeq" id="WP_137424445.1">
    <property type="nucleotide sequence ID" value="NZ_CP040098.1"/>
</dbReference>
<dbReference type="Pfam" id="PF00753">
    <property type="entry name" value="Lactamase_B"/>
    <property type="match status" value="1"/>
</dbReference>
<evidence type="ECO:0000256" key="11">
    <source>
        <dbReference type="PIRSR" id="PIRSR004803-2"/>
    </source>
</evidence>
<dbReference type="InterPro" id="IPR041636">
    <property type="entry name" value="RNase_J_C"/>
</dbReference>
<gene>
    <name evidence="9" type="primary">rnj</name>
    <name evidence="14" type="ORF">FDQ92_09345</name>
</gene>
<dbReference type="PANTHER" id="PTHR43694:SF1">
    <property type="entry name" value="RIBONUCLEASE J"/>
    <property type="match status" value="1"/>
</dbReference>
<feature type="domain" description="Metallo-beta-lactamase" evidence="13">
    <location>
        <begin position="18"/>
        <end position="213"/>
    </location>
</feature>
<evidence type="ECO:0000256" key="10">
    <source>
        <dbReference type="PIRSR" id="PIRSR004803-1"/>
    </source>
</evidence>
<dbReference type="Pfam" id="PF07521">
    <property type="entry name" value="RMMBL"/>
    <property type="match status" value="1"/>
</dbReference>
<keyword evidence="9" id="KW-0698">rRNA processing</keyword>
<evidence type="ECO:0000256" key="9">
    <source>
        <dbReference type="HAMAP-Rule" id="MF_01491"/>
    </source>
</evidence>